<organism evidence="1 2">
    <name type="scientific">Cervus elaphus hippelaphus</name>
    <name type="common">European red deer</name>
    <dbReference type="NCBI Taxonomy" id="46360"/>
    <lineage>
        <taxon>Eukaryota</taxon>
        <taxon>Metazoa</taxon>
        <taxon>Chordata</taxon>
        <taxon>Craniata</taxon>
        <taxon>Vertebrata</taxon>
        <taxon>Euteleostomi</taxon>
        <taxon>Mammalia</taxon>
        <taxon>Eutheria</taxon>
        <taxon>Laurasiatheria</taxon>
        <taxon>Artiodactyla</taxon>
        <taxon>Ruminantia</taxon>
        <taxon>Pecora</taxon>
        <taxon>Cervidae</taxon>
        <taxon>Cervinae</taxon>
        <taxon>Cervus</taxon>
    </lineage>
</organism>
<evidence type="ECO:0000313" key="1">
    <source>
        <dbReference type="EMBL" id="OWK15824.1"/>
    </source>
</evidence>
<evidence type="ECO:0000313" key="2">
    <source>
        <dbReference type="Proteomes" id="UP000242450"/>
    </source>
</evidence>
<gene>
    <name evidence="1" type="ORF">Celaphus_00004194</name>
</gene>
<protein>
    <submittedName>
        <fullName evidence="1">Uncharacterized protein</fullName>
    </submittedName>
</protein>
<comment type="caution">
    <text evidence="1">The sequence shown here is derived from an EMBL/GenBank/DDBJ whole genome shotgun (WGS) entry which is preliminary data.</text>
</comment>
<name>A0A212DCH5_CEREH</name>
<sequence>MAHFFAQYFLHHLPKEWEPSEELIGPQNQPRGHIYCCDVKKANHKG</sequence>
<reference evidence="1 2" key="1">
    <citation type="journal article" date="2018" name="Mol. Genet. Genomics">
        <title>The red deer Cervus elaphus genome CerEla1.0: sequencing, annotating, genes, and chromosomes.</title>
        <authorList>
            <person name="Bana N.A."/>
            <person name="Nyiri A."/>
            <person name="Nagy J."/>
            <person name="Frank K."/>
            <person name="Nagy T."/>
            <person name="Steger V."/>
            <person name="Schiller M."/>
            <person name="Lakatos P."/>
            <person name="Sugar L."/>
            <person name="Horn P."/>
            <person name="Barta E."/>
            <person name="Orosz L."/>
        </authorList>
    </citation>
    <scope>NUCLEOTIDE SEQUENCE [LARGE SCALE GENOMIC DNA]</scope>
    <source>
        <strain evidence="1">Hungarian</strain>
    </source>
</reference>
<accession>A0A212DCH5</accession>
<dbReference type="OrthoDB" id="10465642at2759"/>
<dbReference type="EMBL" id="MKHE01000004">
    <property type="protein sequence ID" value="OWK15824.1"/>
    <property type="molecule type" value="Genomic_DNA"/>
</dbReference>
<dbReference type="AlphaFoldDB" id="A0A212DCH5"/>
<proteinExistence type="predicted"/>
<keyword evidence="2" id="KW-1185">Reference proteome</keyword>
<dbReference type="Proteomes" id="UP000242450">
    <property type="component" value="Chromosome 4"/>
</dbReference>